<dbReference type="EMBL" id="JAGHQL010000007">
    <property type="protein sequence ID" value="KAH0545327.1"/>
    <property type="molecule type" value="Genomic_DNA"/>
</dbReference>
<dbReference type="Proteomes" id="UP000698800">
    <property type="component" value="Unassembled WGS sequence"/>
</dbReference>
<dbReference type="AlphaFoldDB" id="A0A9P8I9Z0"/>
<evidence type="ECO:0000313" key="1">
    <source>
        <dbReference type="EMBL" id="KAH0545327.1"/>
    </source>
</evidence>
<organism evidence="1 2">
    <name type="scientific">Glutinoglossum americanum</name>
    <dbReference type="NCBI Taxonomy" id="1670608"/>
    <lineage>
        <taxon>Eukaryota</taxon>
        <taxon>Fungi</taxon>
        <taxon>Dikarya</taxon>
        <taxon>Ascomycota</taxon>
        <taxon>Pezizomycotina</taxon>
        <taxon>Geoglossomycetes</taxon>
        <taxon>Geoglossales</taxon>
        <taxon>Geoglossaceae</taxon>
        <taxon>Glutinoglossum</taxon>
    </lineage>
</organism>
<protein>
    <submittedName>
        <fullName evidence="1">Uncharacterized protein</fullName>
    </submittedName>
</protein>
<name>A0A9P8I9Z0_9PEZI</name>
<comment type="caution">
    <text evidence="1">The sequence shown here is derived from an EMBL/GenBank/DDBJ whole genome shotgun (WGS) entry which is preliminary data.</text>
</comment>
<proteinExistence type="predicted"/>
<reference evidence="1" key="1">
    <citation type="submission" date="2021-03" db="EMBL/GenBank/DDBJ databases">
        <title>Comparative genomics and phylogenomic investigation of the class Geoglossomycetes provide insights into ecological specialization and systematics.</title>
        <authorList>
            <person name="Melie T."/>
            <person name="Pirro S."/>
            <person name="Miller A.N."/>
            <person name="Quandt A."/>
        </authorList>
    </citation>
    <scope>NUCLEOTIDE SEQUENCE</scope>
    <source>
        <strain evidence="1">GBOQ0MN5Z8</strain>
    </source>
</reference>
<accession>A0A9P8I9Z0</accession>
<evidence type="ECO:0000313" key="2">
    <source>
        <dbReference type="Proteomes" id="UP000698800"/>
    </source>
</evidence>
<keyword evidence="2" id="KW-1185">Reference proteome</keyword>
<sequence length="52" mass="5887">MIVELVGIRISAFLFLPLELVYDYRHQNGRAVRLHSGTDSKLITSIALESQD</sequence>
<gene>
    <name evidence="1" type="ORF">FGG08_000626</name>
</gene>